<evidence type="ECO:0000313" key="14">
    <source>
        <dbReference type="EMBL" id="KPV45662.1"/>
    </source>
</evidence>
<dbReference type="Gene3D" id="3.40.50.300">
    <property type="entry name" value="P-loop containing nucleotide triphosphate hydrolases"/>
    <property type="match status" value="2"/>
</dbReference>
<organism evidence="14 15">
    <name type="scientific">Alicyclobacillus ferrooxydans</name>
    <dbReference type="NCBI Taxonomy" id="471514"/>
    <lineage>
        <taxon>Bacteria</taxon>
        <taxon>Bacillati</taxon>
        <taxon>Bacillota</taxon>
        <taxon>Bacilli</taxon>
        <taxon>Bacillales</taxon>
        <taxon>Alicyclobacillaceae</taxon>
        <taxon>Alicyclobacillus</taxon>
    </lineage>
</organism>
<accession>A0A0P9D8J9</accession>
<evidence type="ECO:0000259" key="13">
    <source>
        <dbReference type="PROSITE" id="PS51217"/>
    </source>
</evidence>
<keyword evidence="6" id="KW-0238">DNA-binding</keyword>
<evidence type="ECO:0000256" key="10">
    <source>
        <dbReference type="ARBA" id="ARBA00048988"/>
    </source>
</evidence>
<keyword evidence="15" id="KW-1185">Reference proteome</keyword>
<evidence type="ECO:0000256" key="1">
    <source>
        <dbReference type="ARBA" id="ARBA00009922"/>
    </source>
</evidence>
<dbReference type="InterPro" id="IPR013986">
    <property type="entry name" value="DExx_box_DNA_helicase_dom_sf"/>
</dbReference>
<evidence type="ECO:0000256" key="5">
    <source>
        <dbReference type="ARBA" id="ARBA00022840"/>
    </source>
</evidence>
<dbReference type="PROSITE" id="PS51198">
    <property type="entry name" value="UVRD_HELICASE_ATP_BIND"/>
    <property type="match status" value="1"/>
</dbReference>
<reference evidence="14 15" key="1">
    <citation type="submission" date="2015-09" db="EMBL/GenBank/DDBJ databases">
        <title>Draft genome sequence of Alicyclobacillus ferrooxydans DSM 22381.</title>
        <authorList>
            <person name="Hemp J."/>
        </authorList>
    </citation>
    <scope>NUCLEOTIDE SEQUENCE [LARGE SCALE GENOMIC DNA]</scope>
    <source>
        <strain evidence="14 15">TC-34</strain>
    </source>
</reference>
<evidence type="ECO:0000313" key="15">
    <source>
        <dbReference type="Proteomes" id="UP000050482"/>
    </source>
</evidence>
<comment type="catalytic activity">
    <reaction evidence="10">
        <text>ATP + H2O = ADP + phosphate + H(+)</text>
        <dbReference type="Rhea" id="RHEA:13065"/>
        <dbReference type="ChEBI" id="CHEBI:15377"/>
        <dbReference type="ChEBI" id="CHEBI:15378"/>
        <dbReference type="ChEBI" id="CHEBI:30616"/>
        <dbReference type="ChEBI" id="CHEBI:43474"/>
        <dbReference type="ChEBI" id="CHEBI:456216"/>
        <dbReference type="EC" id="5.6.2.4"/>
    </reaction>
</comment>
<dbReference type="PANTHER" id="PTHR11070:SF2">
    <property type="entry name" value="ATP-DEPENDENT DNA HELICASE SRS2"/>
    <property type="match status" value="1"/>
</dbReference>
<dbReference type="GO" id="GO:0000725">
    <property type="term" value="P:recombinational repair"/>
    <property type="evidence" value="ECO:0007669"/>
    <property type="project" value="TreeGrafter"/>
</dbReference>
<dbReference type="EC" id="5.6.2.4" evidence="9"/>
<sequence length="728" mass="83013">MGTWIRATVGRRNFKLAYADLIQGDAATQELLHELYEARAEVACMCDDKPIPMHIRRIRIRPPTYCLVTNKHHQHAESCFRGNRPLTTSKSIPSTLRDDAPEVPNKQIQMISATSITADDYSDHTFNPDISRDERRTFVPNVVELNAGQREAAIHKDGPCIVVAAAGSGKTAMLIARMSLLVENSVKPERILACTFTRKAADEMKDRLVAVLGSRGNQITIGTIHSIAYRMVMPQLGQGWSVVTEPSWLIEQVLESPGGSHNRHGVGKILAQNEATLGVCRAKANALWPMQVDGALGKVYKAYENLKLEKKKLDFEDLLLHAVRLFQTRPDLAQQWQNRFDYVLVDEFQDVNQIQWLFLCELVKKTRNLCVVGDDWQSIYGFRGARPALMQSFLRQFPNAKKVVLSMNYRSHDLIVDLGNRVIELNQGHQIEKRVQANRGISESAVVQIVTVQSDVEEARFVANEIQQMKERWPEVPYNEYAVLYRTNIQSRVYEEALAERGIAYQIVGDSHFYESRDVKVILDYLRMVCDKSDPTLWGPLINRPKRFVPNAVVRDVQQGGWEAVKNHEKCQAFIRTITELEKHLSPADAIRWLVEAEPGLVRSQDDLEPIKWVDSLIHSATRYETIPEFLRFVDWVIEWSQSPKRDAVQLMSIHRSKGLEFETVFVTGLVEGLLPHKKSLTEEGVREETRLCYVAITRARENLYLLSSETYGDTAFEMSRYIKALQG</sequence>
<dbReference type="Pfam" id="PF13361">
    <property type="entry name" value="UvrD_C"/>
    <property type="match status" value="2"/>
</dbReference>
<dbReference type="Proteomes" id="UP000050482">
    <property type="component" value="Unassembled WGS sequence"/>
</dbReference>
<dbReference type="InterPro" id="IPR014017">
    <property type="entry name" value="DNA_helicase_UvrD-like_C"/>
</dbReference>
<dbReference type="AlphaFoldDB" id="A0A0P9D8J9"/>
<proteinExistence type="inferred from homology"/>
<evidence type="ECO:0000256" key="7">
    <source>
        <dbReference type="ARBA" id="ARBA00023235"/>
    </source>
</evidence>
<evidence type="ECO:0000256" key="11">
    <source>
        <dbReference type="PROSITE-ProRule" id="PRU00560"/>
    </source>
</evidence>
<comment type="caution">
    <text evidence="14">The sequence shown here is derived from an EMBL/GenBank/DDBJ whole genome shotgun (WGS) entry which is preliminary data.</text>
</comment>
<dbReference type="GO" id="GO:0043138">
    <property type="term" value="F:3'-5' DNA helicase activity"/>
    <property type="evidence" value="ECO:0007669"/>
    <property type="project" value="UniProtKB-EC"/>
</dbReference>
<evidence type="ECO:0000256" key="9">
    <source>
        <dbReference type="ARBA" id="ARBA00034808"/>
    </source>
</evidence>
<comment type="similarity">
    <text evidence="1">Belongs to the helicase family. UvrD subfamily.</text>
</comment>
<keyword evidence="7" id="KW-0413">Isomerase</keyword>
<dbReference type="InterPro" id="IPR000212">
    <property type="entry name" value="DNA_helicase_UvrD/REP"/>
</dbReference>
<dbReference type="Gene3D" id="1.10.10.160">
    <property type="match status" value="1"/>
</dbReference>
<dbReference type="RefSeq" id="WP_054967452.1">
    <property type="nucleotide sequence ID" value="NZ_LJCO01000008.1"/>
</dbReference>
<keyword evidence="3 11" id="KW-0378">Hydrolase</keyword>
<dbReference type="OrthoDB" id="9810135at2"/>
<dbReference type="SUPFAM" id="SSF52540">
    <property type="entry name" value="P-loop containing nucleoside triphosphate hydrolases"/>
    <property type="match status" value="1"/>
</dbReference>
<feature type="domain" description="UvrD-like helicase C-terminal" evidence="13">
    <location>
        <begin position="413"/>
        <end position="659"/>
    </location>
</feature>
<dbReference type="Pfam" id="PF00580">
    <property type="entry name" value="UvrD-helicase"/>
    <property type="match status" value="1"/>
</dbReference>
<evidence type="ECO:0000256" key="3">
    <source>
        <dbReference type="ARBA" id="ARBA00022801"/>
    </source>
</evidence>
<dbReference type="GO" id="GO:0016887">
    <property type="term" value="F:ATP hydrolysis activity"/>
    <property type="evidence" value="ECO:0007669"/>
    <property type="project" value="RHEA"/>
</dbReference>
<keyword evidence="5 11" id="KW-0067">ATP-binding</keyword>
<evidence type="ECO:0000256" key="4">
    <source>
        <dbReference type="ARBA" id="ARBA00022806"/>
    </source>
</evidence>
<feature type="domain" description="UvrD-like helicase ATP-binding" evidence="12">
    <location>
        <begin position="143"/>
        <end position="412"/>
    </location>
</feature>
<dbReference type="GO" id="GO:0003677">
    <property type="term" value="F:DNA binding"/>
    <property type="evidence" value="ECO:0007669"/>
    <property type="project" value="UniProtKB-KW"/>
</dbReference>
<dbReference type="EMBL" id="LJCO01000008">
    <property type="protein sequence ID" value="KPV45662.1"/>
    <property type="molecule type" value="Genomic_DNA"/>
</dbReference>
<dbReference type="PANTHER" id="PTHR11070">
    <property type="entry name" value="UVRD / RECB / PCRA DNA HELICASE FAMILY MEMBER"/>
    <property type="match status" value="1"/>
</dbReference>
<gene>
    <name evidence="14" type="ORF">AN477_01750</name>
</gene>
<protein>
    <recommendedName>
        <fullName evidence="9">DNA 3'-5' helicase</fullName>
        <ecNumber evidence="9">5.6.2.4</ecNumber>
    </recommendedName>
</protein>
<dbReference type="Gene3D" id="1.10.486.10">
    <property type="entry name" value="PCRA, domain 4"/>
    <property type="match status" value="1"/>
</dbReference>
<evidence type="ECO:0000256" key="2">
    <source>
        <dbReference type="ARBA" id="ARBA00022741"/>
    </source>
</evidence>
<comment type="catalytic activity">
    <reaction evidence="8">
        <text>Couples ATP hydrolysis with the unwinding of duplex DNA by translocating in the 3'-5' direction.</text>
        <dbReference type="EC" id="5.6.2.4"/>
    </reaction>
</comment>
<keyword evidence="2 11" id="KW-0547">Nucleotide-binding</keyword>
<evidence type="ECO:0000256" key="8">
    <source>
        <dbReference type="ARBA" id="ARBA00034617"/>
    </source>
</evidence>
<evidence type="ECO:0000256" key="6">
    <source>
        <dbReference type="ARBA" id="ARBA00023125"/>
    </source>
</evidence>
<keyword evidence="4 11" id="KW-0347">Helicase</keyword>
<feature type="binding site" evidence="11">
    <location>
        <begin position="164"/>
        <end position="171"/>
    </location>
    <ligand>
        <name>ATP</name>
        <dbReference type="ChEBI" id="CHEBI:30616"/>
    </ligand>
</feature>
<dbReference type="GO" id="GO:0005524">
    <property type="term" value="F:ATP binding"/>
    <property type="evidence" value="ECO:0007669"/>
    <property type="project" value="UniProtKB-UniRule"/>
</dbReference>
<dbReference type="PROSITE" id="PS51217">
    <property type="entry name" value="UVRD_HELICASE_CTER"/>
    <property type="match status" value="1"/>
</dbReference>
<dbReference type="CDD" id="cd17932">
    <property type="entry name" value="DEXQc_UvrD"/>
    <property type="match status" value="1"/>
</dbReference>
<dbReference type="STRING" id="471514.AN477_01750"/>
<dbReference type="InterPro" id="IPR027417">
    <property type="entry name" value="P-loop_NTPase"/>
</dbReference>
<name>A0A0P9D8J9_9BACL</name>
<dbReference type="PATRIC" id="fig|471514.4.peg.351"/>
<evidence type="ECO:0000259" key="12">
    <source>
        <dbReference type="PROSITE" id="PS51198"/>
    </source>
</evidence>
<dbReference type="InterPro" id="IPR014016">
    <property type="entry name" value="UvrD-like_ATP-bd"/>
</dbReference>